<name>A0ACD3AMZ4_9AGAR</name>
<accession>A0ACD3AMZ4</accession>
<dbReference type="Proteomes" id="UP000308600">
    <property type="component" value="Unassembled WGS sequence"/>
</dbReference>
<evidence type="ECO:0000313" key="2">
    <source>
        <dbReference type="Proteomes" id="UP000308600"/>
    </source>
</evidence>
<sequence length="595" mass="66973">MDESSPLAVHETATYQALHNDLIFSQICELIRSVQGYFGWLDLAFRLLRSLAGTCRAFYLPALKALWRNMKTIFPLVQTMPADCWEIVHSRSNFSTIDNIHKLKFTRPITASDCERFRFYAPLIRTLQTDYQPGDFVVNPNVFQSLGAVHRNEFREVILLPSLDELHWYVDDDDLIFPHFLMFVNPNLRKLSIGLGGDLNLRTSFLHQIPVMCPNLQSLSLPGGDDPARMVAVSNLLCYLPRLKSFSFDAISTDTFIRLSRHSELTKFKVEWLSFIDWNVVANQLQGRPAFPSLKKVEVYSATAQAHCHGLLESTRSSLCSVTFRMSDCQTGSSYYRLLTAIQYHCSQSLHKIYLMSSPESPDATAIHPNMDPLLPTHLAPLFAFPDLTCLDIDPTSNIEVDDNWIQKIAESLPKIQTFMLLSSKNSDPDRSPRTLPKLTINCLVHFALNCPHLEHLGLAFYAQGAELSEQVSRRPSLHPTNLGILTVGYSPIWPVDVYTVAAIFSDWFPNIYLIQAGPVSSGGSDDGPMMREMQGIWTRVEKTIPRILKIRDQERRSVSRSLAMNQSGSSGGNAETQPENVPNGTSNDAMDVDG</sequence>
<evidence type="ECO:0000313" key="1">
    <source>
        <dbReference type="EMBL" id="TFK66704.1"/>
    </source>
</evidence>
<dbReference type="EMBL" id="ML208396">
    <property type="protein sequence ID" value="TFK66704.1"/>
    <property type="molecule type" value="Genomic_DNA"/>
</dbReference>
<organism evidence="1 2">
    <name type="scientific">Pluteus cervinus</name>
    <dbReference type="NCBI Taxonomy" id="181527"/>
    <lineage>
        <taxon>Eukaryota</taxon>
        <taxon>Fungi</taxon>
        <taxon>Dikarya</taxon>
        <taxon>Basidiomycota</taxon>
        <taxon>Agaricomycotina</taxon>
        <taxon>Agaricomycetes</taxon>
        <taxon>Agaricomycetidae</taxon>
        <taxon>Agaricales</taxon>
        <taxon>Pluteineae</taxon>
        <taxon>Pluteaceae</taxon>
        <taxon>Pluteus</taxon>
    </lineage>
</organism>
<reference evidence="1 2" key="1">
    <citation type="journal article" date="2019" name="Nat. Ecol. Evol.">
        <title>Megaphylogeny resolves global patterns of mushroom evolution.</title>
        <authorList>
            <person name="Varga T."/>
            <person name="Krizsan K."/>
            <person name="Foldi C."/>
            <person name="Dima B."/>
            <person name="Sanchez-Garcia M."/>
            <person name="Sanchez-Ramirez S."/>
            <person name="Szollosi G.J."/>
            <person name="Szarkandi J.G."/>
            <person name="Papp V."/>
            <person name="Albert L."/>
            <person name="Andreopoulos W."/>
            <person name="Angelini C."/>
            <person name="Antonin V."/>
            <person name="Barry K.W."/>
            <person name="Bougher N.L."/>
            <person name="Buchanan P."/>
            <person name="Buyck B."/>
            <person name="Bense V."/>
            <person name="Catcheside P."/>
            <person name="Chovatia M."/>
            <person name="Cooper J."/>
            <person name="Damon W."/>
            <person name="Desjardin D."/>
            <person name="Finy P."/>
            <person name="Geml J."/>
            <person name="Haridas S."/>
            <person name="Hughes K."/>
            <person name="Justo A."/>
            <person name="Karasinski D."/>
            <person name="Kautmanova I."/>
            <person name="Kiss B."/>
            <person name="Kocsube S."/>
            <person name="Kotiranta H."/>
            <person name="LaButti K.M."/>
            <person name="Lechner B.E."/>
            <person name="Liimatainen K."/>
            <person name="Lipzen A."/>
            <person name="Lukacs Z."/>
            <person name="Mihaltcheva S."/>
            <person name="Morgado L.N."/>
            <person name="Niskanen T."/>
            <person name="Noordeloos M.E."/>
            <person name="Ohm R.A."/>
            <person name="Ortiz-Santana B."/>
            <person name="Ovrebo C."/>
            <person name="Racz N."/>
            <person name="Riley R."/>
            <person name="Savchenko A."/>
            <person name="Shiryaev A."/>
            <person name="Soop K."/>
            <person name="Spirin V."/>
            <person name="Szebenyi C."/>
            <person name="Tomsovsky M."/>
            <person name="Tulloss R.E."/>
            <person name="Uehling J."/>
            <person name="Grigoriev I.V."/>
            <person name="Vagvolgyi C."/>
            <person name="Papp T."/>
            <person name="Martin F.M."/>
            <person name="Miettinen O."/>
            <person name="Hibbett D.S."/>
            <person name="Nagy L.G."/>
        </authorList>
    </citation>
    <scope>NUCLEOTIDE SEQUENCE [LARGE SCALE GENOMIC DNA]</scope>
    <source>
        <strain evidence="1 2">NL-1719</strain>
    </source>
</reference>
<proteinExistence type="predicted"/>
<gene>
    <name evidence="1" type="ORF">BDN72DRAFT_961553</name>
</gene>
<keyword evidence="2" id="KW-1185">Reference proteome</keyword>
<protein>
    <submittedName>
        <fullName evidence="1">Uncharacterized protein</fullName>
    </submittedName>
</protein>